<dbReference type="Proteomes" id="UP001432322">
    <property type="component" value="Unassembled WGS sequence"/>
</dbReference>
<reference evidence="2" key="1">
    <citation type="submission" date="2023-10" db="EMBL/GenBank/DDBJ databases">
        <title>Genome assembly of Pristionchus species.</title>
        <authorList>
            <person name="Yoshida K."/>
            <person name="Sommer R.J."/>
        </authorList>
    </citation>
    <scope>NUCLEOTIDE SEQUENCE</scope>
    <source>
        <strain evidence="2">RS5133</strain>
    </source>
</reference>
<accession>A0AAV5VRN7</accession>
<evidence type="ECO:0000313" key="3">
    <source>
        <dbReference type="Proteomes" id="UP001432322"/>
    </source>
</evidence>
<evidence type="ECO:0000256" key="1">
    <source>
        <dbReference type="SAM" id="MobiDB-lite"/>
    </source>
</evidence>
<gene>
    <name evidence="2" type="ORF">PFISCL1PPCAC_13388</name>
</gene>
<comment type="caution">
    <text evidence="2">The sequence shown here is derived from an EMBL/GenBank/DDBJ whole genome shotgun (WGS) entry which is preliminary data.</text>
</comment>
<name>A0AAV5VRN7_9BILA</name>
<organism evidence="2 3">
    <name type="scientific">Pristionchus fissidentatus</name>
    <dbReference type="NCBI Taxonomy" id="1538716"/>
    <lineage>
        <taxon>Eukaryota</taxon>
        <taxon>Metazoa</taxon>
        <taxon>Ecdysozoa</taxon>
        <taxon>Nematoda</taxon>
        <taxon>Chromadorea</taxon>
        <taxon>Rhabditida</taxon>
        <taxon>Rhabditina</taxon>
        <taxon>Diplogasteromorpha</taxon>
        <taxon>Diplogasteroidea</taxon>
        <taxon>Neodiplogasteridae</taxon>
        <taxon>Pristionchus</taxon>
    </lineage>
</organism>
<feature type="non-terminal residue" evidence="2">
    <location>
        <position position="1"/>
    </location>
</feature>
<feature type="region of interest" description="Disordered" evidence="1">
    <location>
        <begin position="71"/>
        <end position="96"/>
    </location>
</feature>
<dbReference type="EMBL" id="BTSY01000004">
    <property type="protein sequence ID" value="GMT22091.1"/>
    <property type="molecule type" value="Genomic_DNA"/>
</dbReference>
<evidence type="ECO:0000313" key="2">
    <source>
        <dbReference type="EMBL" id="GMT22091.1"/>
    </source>
</evidence>
<protein>
    <submittedName>
        <fullName evidence="2">Uncharacterized protein</fullName>
    </submittedName>
</protein>
<sequence length="96" mass="10594">NYNIPSLVEAREYGTVSAVTEHVAQSVVIVVSANCFTLNRKPISVRLLRRHRLGHSCTTLGCCLAANEREEGEPLATRGKSMNGGRRERGEKGEER</sequence>
<keyword evidence="3" id="KW-1185">Reference proteome</keyword>
<feature type="non-terminal residue" evidence="2">
    <location>
        <position position="96"/>
    </location>
</feature>
<dbReference type="AlphaFoldDB" id="A0AAV5VRN7"/>
<proteinExistence type="predicted"/>
<feature type="compositionally biased region" description="Basic and acidic residues" evidence="1">
    <location>
        <begin position="85"/>
        <end position="96"/>
    </location>
</feature>